<organism evidence="2 3">
    <name type="scientific">Aegilops tauschii subsp. strangulata</name>
    <name type="common">Goatgrass</name>
    <dbReference type="NCBI Taxonomy" id="200361"/>
    <lineage>
        <taxon>Eukaryota</taxon>
        <taxon>Viridiplantae</taxon>
        <taxon>Streptophyta</taxon>
        <taxon>Embryophyta</taxon>
        <taxon>Tracheophyta</taxon>
        <taxon>Spermatophyta</taxon>
        <taxon>Magnoliopsida</taxon>
        <taxon>Liliopsida</taxon>
        <taxon>Poales</taxon>
        <taxon>Poaceae</taxon>
        <taxon>BOP clade</taxon>
        <taxon>Pooideae</taxon>
        <taxon>Triticodae</taxon>
        <taxon>Triticeae</taxon>
        <taxon>Triticinae</taxon>
        <taxon>Aegilops</taxon>
    </lineage>
</organism>
<keyword evidence="3" id="KW-1185">Reference proteome</keyword>
<feature type="compositionally biased region" description="Polar residues" evidence="1">
    <location>
        <begin position="25"/>
        <end position="47"/>
    </location>
</feature>
<dbReference type="AlphaFoldDB" id="A0A453FCN2"/>
<reference evidence="2" key="4">
    <citation type="submission" date="2019-03" db="UniProtKB">
        <authorList>
            <consortium name="EnsemblPlants"/>
        </authorList>
    </citation>
    <scope>IDENTIFICATION</scope>
</reference>
<protein>
    <submittedName>
        <fullName evidence="2">Uncharacterized protein</fullName>
    </submittedName>
</protein>
<dbReference type="EnsemblPlants" id="AET3Gv20639700.3">
    <property type="protein sequence ID" value="AET3Gv20639700.3"/>
    <property type="gene ID" value="AET3Gv20639700"/>
</dbReference>
<evidence type="ECO:0000313" key="3">
    <source>
        <dbReference type="Proteomes" id="UP000015105"/>
    </source>
</evidence>
<dbReference type="Proteomes" id="UP000015105">
    <property type="component" value="Chromosome 3D"/>
</dbReference>
<sequence>MMAKFAQLSQQTQTHQMNKKRTGKENSNPNLQNTLLQTASTTGTLGTRHNVIAPNTLIQAATIRMFRAMDPKI</sequence>
<feature type="compositionally biased region" description="Polar residues" evidence="1">
    <location>
        <begin position="7"/>
        <end position="16"/>
    </location>
</feature>
<reference evidence="2" key="3">
    <citation type="journal article" date="2017" name="Nature">
        <title>Genome sequence of the progenitor of the wheat D genome Aegilops tauschii.</title>
        <authorList>
            <person name="Luo M.C."/>
            <person name="Gu Y.Q."/>
            <person name="Puiu D."/>
            <person name="Wang H."/>
            <person name="Twardziok S.O."/>
            <person name="Deal K.R."/>
            <person name="Huo N."/>
            <person name="Zhu T."/>
            <person name="Wang L."/>
            <person name="Wang Y."/>
            <person name="McGuire P.E."/>
            <person name="Liu S."/>
            <person name="Long H."/>
            <person name="Ramasamy R.K."/>
            <person name="Rodriguez J.C."/>
            <person name="Van S.L."/>
            <person name="Yuan L."/>
            <person name="Wang Z."/>
            <person name="Xia Z."/>
            <person name="Xiao L."/>
            <person name="Anderson O.D."/>
            <person name="Ouyang S."/>
            <person name="Liang Y."/>
            <person name="Zimin A.V."/>
            <person name="Pertea G."/>
            <person name="Qi P."/>
            <person name="Bennetzen J.L."/>
            <person name="Dai X."/>
            <person name="Dawson M.W."/>
            <person name="Muller H.G."/>
            <person name="Kugler K."/>
            <person name="Rivarola-Duarte L."/>
            <person name="Spannagl M."/>
            <person name="Mayer K.F.X."/>
            <person name="Lu F.H."/>
            <person name="Bevan M.W."/>
            <person name="Leroy P."/>
            <person name="Li P."/>
            <person name="You F.M."/>
            <person name="Sun Q."/>
            <person name="Liu Z."/>
            <person name="Lyons E."/>
            <person name="Wicker T."/>
            <person name="Salzberg S.L."/>
            <person name="Devos K.M."/>
            <person name="Dvorak J."/>
        </authorList>
    </citation>
    <scope>NUCLEOTIDE SEQUENCE [LARGE SCALE GENOMIC DNA]</scope>
    <source>
        <strain evidence="2">cv. AL8/78</strain>
    </source>
</reference>
<name>A0A453FCN2_AEGTS</name>
<reference evidence="2" key="5">
    <citation type="journal article" date="2021" name="G3 (Bethesda)">
        <title>Aegilops tauschii genome assembly Aet v5.0 features greater sequence contiguity and improved annotation.</title>
        <authorList>
            <person name="Wang L."/>
            <person name="Zhu T."/>
            <person name="Rodriguez J.C."/>
            <person name="Deal K.R."/>
            <person name="Dubcovsky J."/>
            <person name="McGuire P.E."/>
            <person name="Lux T."/>
            <person name="Spannagl M."/>
            <person name="Mayer K.F.X."/>
            <person name="Baldrich P."/>
            <person name="Meyers B.C."/>
            <person name="Huo N."/>
            <person name="Gu Y.Q."/>
            <person name="Zhou H."/>
            <person name="Devos K.M."/>
            <person name="Bennetzen J.L."/>
            <person name="Unver T."/>
            <person name="Budak H."/>
            <person name="Gulick P.J."/>
            <person name="Galiba G."/>
            <person name="Kalapos B."/>
            <person name="Nelson D.R."/>
            <person name="Li P."/>
            <person name="You F.M."/>
            <person name="Luo M.C."/>
            <person name="Dvorak J."/>
        </authorList>
    </citation>
    <scope>NUCLEOTIDE SEQUENCE [LARGE SCALE GENOMIC DNA]</scope>
    <source>
        <strain evidence="2">cv. AL8/78</strain>
    </source>
</reference>
<accession>A0A453FCN2</accession>
<feature type="region of interest" description="Disordered" evidence="1">
    <location>
        <begin position="1"/>
        <end position="47"/>
    </location>
</feature>
<dbReference type="Gramene" id="AET3Gv20639700.3">
    <property type="protein sequence ID" value="AET3Gv20639700.3"/>
    <property type="gene ID" value="AET3Gv20639700"/>
</dbReference>
<reference evidence="3" key="1">
    <citation type="journal article" date="2014" name="Science">
        <title>Ancient hybridizations among the ancestral genomes of bread wheat.</title>
        <authorList>
            <consortium name="International Wheat Genome Sequencing Consortium,"/>
            <person name="Marcussen T."/>
            <person name="Sandve S.R."/>
            <person name="Heier L."/>
            <person name="Spannagl M."/>
            <person name="Pfeifer M."/>
            <person name="Jakobsen K.S."/>
            <person name="Wulff B.B."/>
            <person name="Steuernagel B."/>
            <person name="Mayer K.F."/>
            <person name="Olsen O.A."/>
        </authorList>
    </citation>
    <scope>NUCLEOTIDE SEQUENCE [LARGE SCALE GENOMIC DNA]</scope>
    <source>
        <strain evidence="3">cv. AL8/78</strain>
    </source>
</reference>
<evidence type="ECO:0000313" key="2">
    <source>
        <dbReference type="EnsemblPlants" id="AET3Gv20639700.3"/>
    </source>
</evidence>
<reference evidence="3" key="2">
    <citation type="journal article" date="2017" name="Nat. Plants">
        <title>The Aegilops tauschii genome reveals multiple impacts of transposons.</title>
        <authorList>
            <person name="Zhao G."/>
            <person name="Zou C."/>
            <person name="Li K."/>
            <person name="Wang K."/>
            <person name="Li T."/>
            <person name="Gao L."/>
            <person name="Zhang X."/>
            <person name="Wang H."/>
            <person name="Yang Z."/>
            <person name="Liu X."/>
            <person name="Jiang W."/>
            <person name="Mao L."/>
            <person name="Kong X."/>
            <person name="Jiao Y."/>
            <person name="Jia J."/>
        </authorList>
    </citation>
    <scope>NUCLEOTIDE SEQUENCE [LARGE SCALE GENOMIC DNA]</scope>
    <source>
        <strain evidence="3">cv. AL8/78</strain>
    </source>
</reference>
<proteinExistence type="predicted"/>
<evidence type="ECO:0000256" key="1">
    <source>
        <dbReference type="SAM" id="MobiDB-lite"/>
    </source>
</evidence>